<gene>
    <name evidence="11" type="ORF">O3M35_008236</name>
</gene>
<dbReference type="Proteomes" id="UP001461498">
    <property type="component" value="Unassembled WGS sequence"/>
</dbReference>
<evidence type="ECO:0000256" key="1">
    <source>
        <dbReference type="ARBA" id="ARBA00004123"/>
    </source>
</evidence>
<evidence type="ECO:0000256" key="3">
    <source>
        <dbReference type="ARBA" id="ARBA00022723"/>
    </source>
</evidence>
<evidence type="ECO:0000313" key="12">
    <source>
        <dbReference type="Proteomes" id="UP001461498"/>
    </source>
</evidence>
<keyword evidence="12" id="KW-1185">Reference proteome</keyword>
<feature type="compositionally biased region" description="Polar residues" evidence="9">
    <location>
        <begin position="294"/>
        <end position="304"/>
    </location>
</feature>
<protein>
    <recommendedName>
        <fullName evidence="10">PHD-type domain-containing protein</fullName>
    </recommendedName>
</protein>
<dbReference type="SMART" id="SM00249">
    <property type="entry name" value="PHD"/>
    <property type="match status" value="1"/>
</dbReference>
<feature type="domain" description="PHD-type" evidence="10">
    <location>
        <begin position="369"/>
        <end position="427"/>
    </location>
</feature>
<dbReference type="InterPro" id="IPR001965">
    <property type="entry name" value="Znf_PHD"/>
</dbReference>
<dbReference type="PANTHER" id="PTHR23194">
    <property type="entry name" value="PYGOPUS"/>
    <property type="match status" value="1"/>
</dbReference>
<evidence type="ECO:0000256" key="5">
    <source>
        <dbReference type="ARBA" id="ARBA00022833"/>
    </source>
</evidence>
<accession>A0AAW1D713</accession>
<dbReference type="InterPro" id="IPR052475">
    <property type="entry name" value="Wnt_Signal_Transd_Protein"/>
</dbReference>
<dbReference type="EMBL" id="JAPXFL010000005">
    <property type="protein sequence ID" value="KAK9506267.1"/>
    <property type="molecule type" value="Genomic_DNA"/>
</dbReference>
<comment type="subcellular location">
    <subcellularLocation>
        <location evidence="1">Nucleus</location>
    </subcellularLocation>
</comment>
<dbReference type="PANTHER" id="PTHR23194:SF16">
    <property type="entry name" value="PROTEIN PYGOPUS"/>
    <property type="match status" value="1"/>
</dbReference>
<evidence type="ECO:0000259" key="10">
    <source>
        <dbReference type="PROSITE" id="PS50016"/>
    </source>
</evidence>
<feature type="region of interest" description="Disordered" evidence="9">
    <location>
        <begin position="294"/>
        <end position="343"/>
    </location>
</feature>
<evidence type="ECO:0000256" key="4">
    <source>
        <dbReference type="ARBA" id="ARBA00022771"/>
    </source>
</evidence>
<evidence type="ECO:0000313" key="11">
    <source>
        <dbReference type="EMBL" id="KAK9506267.1"/>
    </source>
</evidence>
<dbReference type="InterPro" id="IPR011011">
    <property type="entry name" value="Znf_FYVE_PHD"/>
</dbReference>
<dbReference type="CDD" id="cd15637">
    <property type="entry name" value="PHD_dPYGO"/>
    <property type="match status" value="1"/>
</dbReference>
<evidence type="ECO:0000256" key="7">
    <source>
        <dbReference type="ARBA" id="ARBA00037400"/>
    </source>
</evidence>
<dbReference type="GO" id="GO:0016055">
    <property type="term" value="P:Wnt signaling pathway"/>
    <property type="evidence" value="ECO:0007669"/>
    <property type="project" value="UniProtKB-KW"/>
</dbReference>
<dbReference type="PROSITE" id="PS01359">
    <property type="entry name" value="ZF_PHD_1"/>
    <property type="match status" value="1"/>
</dbReference>
<sequence length="437" mass="46463">MSHNIGGMAPYVSMPRGRNQMYYPPCPAVEQHPHMPRAPFFPEEKMNCGMGVGEFKPPMVTNQDPPPAKKKRRTSNNNAANLANQQPPPVLQDLLPPPPTGYGDTIVASNPFDDSPATVQQSSGGNMGCGPPPPQMMMGPCTMSAGSPMGCGPPMSPMGMCGPPPMNQRSPMCAGPMGMCGGGSGPTPGSPMSHRSPTVGSPLLECMGHQSRKGSPMMAGPPGGPHSMNCVSPVMGSPLSNNGPHGPISSPIMPGDMRPINSPMCMNNMNNGGPPSQPNMNNMPPCNMQSDMCKSGVSSANTPSGHHPHPQQQAMNMHPASMHHPHPMSMQHPPHGYPPPKPMPVSAGKVYPVDQPMVFNPQNPNAPPIYPCGVCHKEVHDNDQAILCESGCNFWFHRVCTGLTEAAYQLLTAEVYAEWVCDKCLTTKNIPLVKFKP</sequence>
<evidence type="ECO:0000256" key="6">
    <source>
        <dbReference type="ARBA" id="ARBA00023242"/>
    </source>
</evidence>
<dbReference type="InterPro" id="IPR019786">
    <property type="entry name" value="Zinc_finger_PHD-type_CS"/>
</dbReference>
<dbReference type="FunFam" id="3.30.40.10:FF:000107">
    <property type="entry name" value="pygopus homolog 1"/>
    <property type="match status" value="1"/>
</dbReference>
<reference evidence="11 12" key="1">
    <citation type="submission" date="2022-12" db="EMBL/GenBank/DDBJ databases">
        <title>Chromosome-level genome assembly of true bugs.</title>
        <authorList>
            <person name="Ma L."/>
            <person name="Li H."/>
        </authorList>
    </citation>
    <scope>NUCLEOTIDE SEQUENCE [LARGE SCALE GENOMIC DNA]</scope>
    <source>
        <strain evidence="11">Lab_2022b</strain>
    </source>
</reference>
<comment type="caution">
    <text evidence="11">The sequence shown here is derived from an EMBL/GenBank/DDBJ whole genome shotgun (WGS) entry which is preliminary data.</text>
</comment>
<dbReference type="PROSITE" id="PS50016">
    <property type="entry name" value="ZF_PHD_2"/>
    <property type="match status" value="1"/>
</dbReference>
<dbReference type="InterPro" id="IPR013083">
    <property type="entry name" value="Znf_RING/FYVE/PHD"/>
</dbReference>
<evidence type="ECO:0000256" key="8">
    <source>
        <dbReference type="PROSITE-ProRule" id="PRU00146"/>
    </source>
</evidence>
<dbReference type="AlphaFoldDB" id="A0AAW1D713"/>
<keyword evidence="3" id="KW-0479">Metal-binding</keyword>
<dbReference type="GO" id="GO:0008270">
    <property type="term" value="F:zinc ion binding"/>
    <property type="evidence" value="ECO:0007669"/>
    <property type="project" value="UniProtKB-KW"/>
</dbReference>
<dbReference type="InterPro" id="IPR019787">
    <property type="entry name" value="Znf_PHD-finger"/>
</dbReference>
<dbReference type="SUPFAM" id="SSF57903">
    <property type="entry name" value="FYVE/PHD zinc finger"/>
    <property type="match status" value="1"/>
</dbReference>
<evidence type="ECO:0000256" key="9">
    <source>
        <dbReference type="SAM" id="MobiDB-lite"/>
    </source>
</evidence>
<name>A0AAW1D713_9HEMI</name>
<evidence type="ECO:0000256" key="2">
    <source>
        <dbReference type="ARBA" id="ARBA00022687"/>
    </source>
</evidence>
<proteinExistence type="predicted"/>
<feature type="compositionally biased region" description="Low complexity" evidence="9">
    <location>
        <begin position="76"/>
        <end position="85"/>
    </location>
</feature>
<keyword evidence="2" id="KW-0879">Wnt signaling pathway</keyword>
<keyword evidence="6" id="KW-0539">Nucleus</keyword>
<dbReference type="Pfam" id="PF00628">
    <property type="entry name" value="PHD"/>
    <property type="match status" value="1"/>
</dbReference>
<dbReference type="GO" id="GO:0005634">
    <property type="term" value="C:nucleus"/>
    <property type="evidence" value="ECO:0007669"/>
    <property type="project" value="UniProtKB-SubCell"/>
</dbReference>
<organism evidence="11 12">
    <name type="scientific">Rhynocoris fuscipes</name>
    <dbReference type="NCBI Taxonomy" id="488301"/>
    <lineage>
        <taxon>Eukaryota</taxon>
        <taxon>Metazoa</taxon>
        <taxon>Ecdysozoa</taxon>
        <taxon>Arthropoda</taxon>
        <taxon>Hexapoda</taxon>
        <taxon>Insecta</taxon>
        <taxon>Pterygota</taxon>
        <taxon>Neoptera</taxon>
        <taxon>Paraneoptera</taxon>
        <taxon>Hemiptera</taxon>
        <taxon>Heteroptera</taxon>
        <taxon>Panheteroptera</taxon>
        <taxon>Cimicomorpha</taxon>
        <taxon>Reduviidae</taxon>
        <taxon>Harpactorinae</taxon>
        <taxon>Harpactorini</taxon>
        <taxon>Rhynocoris</taxon>
    </lineage>
</organism>
<keyword evidence="4 8" id="KW-0863">Zinc-finger</keyword>
<feature type="region of interest" description="Disordered" evidence="9">
    <location>
        <begin position="54"/>
        <end position="91"/>
    </location>
</feature>
<dbReference type="Gene3D" id="3.30.40.10">
    <property type="entry name" value="Zinc/RING finger domain, C3HC4 (zinc finger)"/>
    <property type="match status" value="1"/>
</dbReference>
<comment type="function">
    <text evidence="7">Involved in signal transduction through the Wnt pathway.</text>
</comment>
<keyword evidence="5" id="KW-0862">Zinc</keyword>